<dbReference type="InterPro" id="IPR032595">
    <property type="entry name" value="DUF4905"/>
</dbReference>
<dbReference type="EMBL" id="SWBP01000006">
    <property type="protein sequence ID" value="TKB96019.1"/>
    <property type="molecule type" value="Genomic_DNA"/>
</dbReference>
<comment type="caution">
    <text evidence="1">The sequence shown here is derived from an EMBL/GenBank/DDBJ whole genome shotgun (WGS) entry which is preliminary data.</text>
</comment>
<dbReference type="RefSeq" id="WP_136827394.1">
    <property type="nucleotide sequence ID" value="NZ_SWBP01000006.1"/>
</dbReference>
<accession>A0A4U1BTT8</accession>
<dbReference type="AlphaFoldDB" id="A0A4U1BTT8"/>
<dbReference type="Proteomes" id="UP000308181">
    <property type="component" value="Unassembled WGS sequence"/>
</dbReference>
<proteinExistence type="predicted"/>
<sequence length="249" mass="29260">MSINTKKTFVLFSGKPEEMIWKIKLDDATQTLAWENRTLDKKVSFYAYNFSTQTHLLQNFKFEEDWLLGLDFVNAGIAYFHGFENEFSPVHKGIIALDLKENKILWQNFSVSVQQFTKEGVVVFDAKIFPRAFQLLHYKNGELISKLQLKDLYQTQSISNQIFLPELIASTEIWDTQHQLIYHDLKIISVYKNEADKTNQYLQVYKNEDLIFEDLLNADIQKLSIDTFFVWLGKLVYIKNKSEIVSYLV</sequence>
<name>A0A4U1BTT8_9SPHI</name>
<protein>
    <submittedName>
        <fullName evidence="1">DUF4905 domain-containing protein</fullName>
    </submittedName>
</protein>
<gene>
    <name evidence="1" type="ORF">FA046_15235</name>
</gene>
<organism evidence="1 2">
    <name type="scientific">Pedobacter cryophilus</name>
    <dbReference type="NCBI Taxonomy" id="2571271"/>
    <lineage>
        <taxon>Bacteria</taxon>
        <taxon>Pseudomonadati</taxon>
        <taxon>Bacteroidota</taxon>
        <taxon>Sphingobacteriia</taxon>
        <taxon>Sphingobacteriales</taxon>
        <taxon>Sphingobacteriaceae</taxon>
        <taxon>Pedobacter</taxon>
    </lineage>
</organism>
<dbReference type="Pfam" id="PF16248">
    <property type="entry name" value="DUF4905"/>
    <property type="match status" value="1"/>
</dbReference>
<evidence type="ECO:0000313" key="1">
    <source>
        <dbReference type="EMBL" id="TKB96019.1"/>
    </source>
</evidence>
<dbReference type="OrthoDB" id="597091at2"/>
<evidence type="ECO:0000313" key="2">
    <source>
        <dbReference type="Proteomes" id="UP000308181"/>
    </source>
</evidence>
<reference evidence="1 2" key="1">
    <citation type="submission" date="2019-04" db="EMBL/GenBank/DDBJ databases">
        <title>Pedobacter sp. AR-3-17 sp. nov., isolated from Arctic soil.</title>
        <authorList>
            <person name="Dahal R.H."/>
            <person name="Kim D.-U."/>
        </authorList>
    </citation>
    <scope>NUCLEOTIDE SEQUENCE [LARGE SCALE GENOMIC DNA]</scope>
    <source>
        <strain evidence="1 2">AR-3-17</strain>
    </source>
</reference>
<keyword evidence="2" id="KW-1185">Reference proteome</keyword>